<keyword evidence="6" id="KW-1185">Reference proteome</keyword>
<dbReference type="PROSITE" id="PS50002">
    <property type="entry name" value="SH3"/>
    <property type="match status" value="1"/>
</dbReference>
<feature type="compositionally biased region" description="Basic residues" evidence="3">
    <location>
        <begin position="376"/>
        <end position="387"/>
    </location>
</feature>
<evidence type="ECO:0000313" key="5">
    <source>
        <dbReference type="EMBL" id="KAF2860036.1"/>
    </source>
</evidence>
<dbReference type="GO" id="GO:0015630">
    <property type="term" value="C:microtubule cytoskeleton"/>
    <property type="evidence" value="ECO:0007669"/>
    <property type="project" value="TreeGrafter"/>
</dbReference>
<reference evidence="5" key="1">
    <citation type="journal article" date="2020" name="Stud. Mycol.">
        <title>101 Dothideomycetes genomes: a test case for predicting lifestyles and emergence of pathogens.</title>
        <authorList>
            <person name="Haridas S."/>
            <person name="Albert R."/>
            <person name="Binder M."/>
            <person name="Bloem J."/>
            <person name="Labutti K."/>
            <person name="Salamov A."/>
            <person name="Andreopoulos B."/>
            <person name="Baker S."/>
            <person name="Barry K."/>
            <person name="Bills G."/>
            <person name="Bluhm B."/>
            <person name="Cannon C."/>
            <person name="Castanera R."/>
            <person name="Culley D."/>
            <person name="Daum C."/>
            <person name="Ezra D."/>
            <person name="Gonzalez J."/>
            <person name="Henrissat B."/>
            <person name="Kuo A."/>
            <person name="Liang C."/>
            <person name="Lipzen A."/>
            <person name="Lutzoni F."/>
            <person name="Magnuson J."/>
            <person name="Mondo S."/>
            <person name="Nolan M."/>
            <person name="Ohm R."/>
            <person name="Pangilinan J."/>
            <person name="Park H.-J."/>
            <person name="Ramirez L."/>
            <person name="Alfaro M."/>
            <person name="Sun H."/>
            <person name="Tritt A."/>
            <person name="Yoshinaga Y."/>
            <person name="Zwiers L.-H."/>
            <person name="Turgeon B."/>
            <person name="Goodwin S."/>
            <person name="Spatafora J."/>
            <person name="Crous P."/>
            <person name="Grigoriev I."/>
        </authorList>
    </citation>
    <scope>NUCLEOTIDE SEQUENCE</scope>
    <source>
        <strain evidence="5">CBS 480.64</strain>
    </source>
</reference>
<evidence type="ECO:0000259" key="4">
    <source>
        <dbReference type="PROSITE" id="PS50002"/>
    </source>
</evidence>
<accession>A0A6A7BXE2</accession>
<dbReference type="PANTHER" id="PTHR47775:SF1">
    <property type="entry name" value="BUD SITE SELECTION PROTEIN 14"/>
    <property type="match status" value="1"/>
</dbReference>
<dbReference type="Pfam" id="PF00018">
    <property type="entry name" value="SH3_1"/>
    <property type="match status" value="1"/>
</dbReference>
<dbReference type="SMART" id="SM00326">
    <property type="entry name" value="SH3"/>
    <property type="match status" value="1"/>
</dbReference>
<dbReference type="EMBL" id="MU005986">
    <property type="protein sequence ID" value="KAF2860036.1"/>
    <property type="molecule type" value="Genomic_DNA"/>
</dbReference>
<evidence type="ECO:0000256" key="1">
    <source>
        <dbReference type="ARBA" id="ARBA00022443"/>
    </source>
</evidence>
<name>A0A6A7BXE2_9PEZI</name>
<dbReference type="AlphaFoldDB" id="A0A6A7BXE2"/>
<feature type="region of interest" description="Disordered" evidence="3">
    <location>
        <begin position="62"/>
        <end position="115"/>
    </location>
</feature>
<organism evidence="5 6">
    <name type="scientific">Piedraia hortae CBS 480.64</name>
    <dbReference type="NCBI Taxonomy" id="1314780"/>
    <lineage>
        <taxon>Eukaryota</taxon>
        <taxon>Fungi</taxon>
        <taxon>Dikarya</taxon>
        <taxon>Ascomycota</taxon>
        <taxon>Pezizomycotina</taxon>
        <taxon>Dothideomycetes</taxon>
        <taxon>Dothideomycetidae</taxon>
        <taxon>Capnodiales</taxon>
        <taxon>Piedraiaceae</taxon>
        <taxon>Piedraia</taxon>
    </lineage>
</organism>
<feature type="compositionally biased region" description="Polar residues" evidence="3">
    <location>
        <begin position="152"/>
        <end position="169"/>
    </location>
</feature>
<dbReference type="InterPro" id="IPR001452">
    <property type="entry name" value="SH3_domain"/>
</dbReference>
<feature type="compositionally biased region" description="Basic and acidic residues" evidence="3">
    <location>
        <begin position="667"/>
        <end position="680"/>
    </location>
</feature>
<protein>
    <recommendedName>
        <fullName evidence="4">SH3 domain-containing protein</fullName>
    </recommendedName>
</protein>
<dbReference type="InterPro" id="IPR053039">
    <property type="entry name" value="Polarity_Bud-Selection_Reg"/>
</dbReference>
<feature type="compositionally biased region" description="Basic and acidic residues" evidence="3">
    <location>
        <begin position="530"/>
        <end position="551"/>
    </location>
</feature>
<dbReference type="GO" id="GO:0008104">
    <property type="term" value="P:intracellular protein localization"/>
    <property type="evidence" value="ECO:0007669"/>
    <property type="project" value="TreeGrafter"/>
</dbReference>
<proteinExistence type="predicted"/>
<dbReference type="InterPro" id="IPR036028">
    <property type="entry name" value="SH3-like_dom_sf"/>
</dbReference>
<feature type="region of interest" description="Disordered" evidence="3">
    <location>
        <begin position="152"/>
        <end position="219"/>
    </location>
</feature>
<dbReference type="SUPFAM" id="SSF50044">
    <property type="entry name" value="SH3-domain"/>
    <property type="match status" value="1"/>
</dbReference>
<feature type="compositionally biased region" description="Acidic residues" evidence="3">
    <location>
        <begin position="87"/>
        <end position="99"/>
    </location>
</feature>
<evidence type="ECO:0000313" key="6">
    <source>
        <dbReference type="Proteomes" id="UP000799421"/>
    </source>
</evidence>
<keyword evidence="1 2" id="KW-0728">SH3 domain</keyword>
<feature type="compositionally biased region" description="Basic and acidic residues" evidence="3">
    <location>
        <begin position="65"/>
        <end position="75"/>
    </location>
</feature>
<feature type="region of interest" description="Disordered" evidence="3">
    <location>
        <begin position="1"/>
        <end position="41"/>
    </location>
</feature>
<sequence>MARPGIVRADTLDLQDQDSPSAAEHPDPAFGRDGLGPHQVSQLQHVIHERQSEEQLLVNAWAAAGRKDEPEDMRANGHGANGSAEPEYQDGDGDSDEELMDRISSSPSIDDEPLQSLAVKAQSQVIARELQQFRIPPDFFAVEGFGLGIQTSSRQGKVDQIPTSASSGSVGRPSWEDLFGRGSCPEQVSRPATPHPDEAASPDEFPIEEPPSPSAPTTSGLGIYMPTFGQSPSLISLESVDISECFLPENDPLLTENPQETQDDASDAFIYDFSSSSEGGSLHDTDDIDLEFVYALHTFVATVEGQANATKGDTMILLDDSNSYWWLVRLVKDSSIGYLPAEHIETPTERLARLNKHRNIDLAATMLSDNSEKTRNPLKKAMRRRNAKTVQFAPPTYVEASDREYSSDEDDEAEPMSEPAVAAQTVQRNGHVEPSAPENTPRNSEDEPKTTISAKPEPRRITLTPGLLREGSASPAGMPEGVHTGSAENLNTVISGPEPAPIRVNPKETKKKDKPKSGMLSGLFKRKDKKMKDEGIDKIVTDVGRDSRDSPRSSPVIGQISSPVEKPSPTDIRVVQPAAGKSKVPLAAPAAAPVSEQPKEGILSTIKTTLSPDQERPKKAKRAKRRVELDDFDSPTEEEGPNPFREQEGREQEEEGQEEEPIQQAEHQTHPTEEVARNDPIETPPTPPQEWSDANLRAWYDDGSEVRDLLTLVYDDTDVKPVPHDHPLIADLYSEERKTAARIMDDLDGLLQGFLQRRGITP</sequence>
<feature type="region of interest" description="Disordered" evidence="3">
    <location>
        <begin position="371"/>
        <end position="693"/>
    </location>
</feature>
<dbReference type="GO" id="GO:0030950">
    <property type="term" value="P:establishment or maintenance of actin cytoskeleton polarity"/>
    <property type="evidence" value="ECO:0007669"/>
    <property type="project" value="TreeGrafter"/>
</dbReference>
<evidence type="ECO:0000256" key="2">
    <source>
        <dbReference type="PROSITE-ProRule" id="PRU00192"/>
    </source>
</evidence>
<feature type="compositionally biased region" description="Acidic residues" evidence="3">
    <location>
        <begin position="630"/>
        <end position="640"/>
    </location>
</feature>
<dbReference type="OrthoDB" id="196165at2759"/>
<evidence type="ECO:0000256" key="3">
    <source>
        <dbReference type="SAM" id="MobiDB-lite"/>
    </source>
</evidence>
<feature type="compositionally biased region" description="Acidic residues" evidence="3">
    <location>
        <begin position="651"/>
        <end position="661"/>
    </location>
</feature>
<dbReference type="Proteomes" id="UP000799421">
    <property type="component" value="Unassembled WGS sequence"/>
</dbReference>
<gene>
    <name evidence="5" type="ORF">K470DRAFT_295302</name>
</gene>
<feature type="domain" description="SH3" evidence="4">
    <location>
        <begin position="288"/>
        <end position="349"/>
    </location>
</feature>
<dbReference type="FunFam" id="2.30.30.40:FF:000035">
    <property type="entry name" value="SH3 domain containing protein"/>
    <property type="match status" value="1"/>
</dbReference>
<dbReference type="Gene3D" id="2.30.30.40">
    <property type="entry name" value="SH3 Domains"/>
    <property type="match status" value="1"/>
</dbReference>
<dbReference type="PANTHER" id="PTHR47775">
    <property type="entry name" value="BUD SITE SELECTION PROTEIN 14"/>
    <property type="match status" value="1"/>
</dbReference>
<dbReference type="GO" id="GO:0051286">
    <property type="term" value="C:cell tip"/>
    <property type="evidence" value="ECO:0007669"/>
    <property type="project" value="TreeGrafter"/>
</dbReference>